<name>A0A1S8L0Q2_9CLOT</name>
<gene>
    <name evidence="1" type="ORF">CROST_010450</name>
</gene>
<evidence type="ECO:0000313" key="2">
    <source>
        <dbReference type="Proteomes" id="UP000190951"/>
    </source>
</evidence>
<dbReference type="AlphaFoldDB" id="A0A1S8L0Q2"/>
<dbReference type="Proteomes" id="UP000190951">
    <property type="component" value="Chromosome"/>
</dbReference>
<organism evidence="1 2">
    <name type="scientific">Clostridium felsineum</name>
    <dbReference type="NCBI Taxonomy" id="36839"/>
    <lineage>
        <taxon>Bacteria</taxon>
        <taxon>Bacillati</taxon>
        <taxon>Bacillota</taxon>
        <taxon>Clostridia</taxon>
        <taxon>Eubacteriales</taxon>
        <taxon>Clostridiaceae</taxon>
        <taxon>Clostridium</taxon>
    </lineage>
</organism>
<evidence type="ECO:0000313" key="1">
    <source>
        <dbReference type="EMBL" id="URZ10337.1"/>
    </source>
</evidence>
<dbReference type="KEGG" id="crw:CROST_010450"/>
<reference evidence="1 2" key="1">
    <citation type="submission" date="2022-04" db="EMBL/GenBank/DDBJ databases">
        <title>Genome sequence of C. roseum typestrain.</title>
        <authorList>
            <person name="Poehlein A."/>
            <person name="Schoch T."/>
            <person name="Duerre P."/>
            <person name="Daniel R."/>
        </authorList>
    </citation>
    <scope>NUCLEOTIDE SEQUENCE [LARGE SCALE GENOMIC DNA]</scope>
    <source>
        <strain evidence="1 2">DSM 7320</strain>
    </source>
</reference>
<protein>
    <submittedName>
        <fullName evidence="1">Uncharacterized protein</fullName>
    </submittedName>
</protein>
<keyword evidence="2" id="KW-1185">Reference proteome</keyword>
<sequence length="161" mass="18431">MRNKIFRKLVEIYDAGSLATGTLVSISIISYIVAKRTARDAKIWVCFVITLAMILGLIVQIMRKDREARKIKTYLFGTLIGIFVTSISYLMNKYYNNIVIVGYLVELFLCVLAIVIVICTIIVLRNKNNRFKKGQKIFFVVFSIYCIVILIVVMILFKSKG</sequence>
<proteinExistence type="predicted"/>
<dbReference type="RefSeq" id="WP_077836266.1">
    <property type="nucleotide sequence ID" value="NZ_CP096983.1"/>
</dbReference>
<dbReference type="STRING" id="84029.CROST_30610"/>
<accession>A0A1S8L0Q2</accession>
<dbReference type="EMBL" id="CP096983">
    <property type="protein sequence ID" value="URZ10337.1"/>
    <property type="molecule type" value="Genomic_DNA"/>
</dbReference>